<dbReference type="EMBL" id="MN739234">
    <property type="protein sequence ID" value="QHS94872.1"/>
    <property type="molecule type" value="Genomic_DNA"/>
</dbReference>
<feature type="compositionally biased region" description="Basic residues" evidence="3">
    <location>
        <begin position="15"/>
        <end position="29"/>
    </location>
</feature>
<evidence type="ECO:0000259" key="4">
    <source>
        <dbReference type="PROSITE" id="PS50600"/>
    </source>
</evidence>
<dbReference type="GO" id="GO:0006508">
    <property type="term" value="P:proteolysis"/>
    <property type="evidence" value="ECO:0007669"/>
    <property type="project" value="UniProtKB-KW"/>
</dbReference>
<evidence type="ECO:0000256" key="1">
    <source>
        <dbReference type="ARBA" id="ARBA00022670"/>
    </source>
</evidence>
<organism evidence="5">
    <name type="scientific">viral metagenome</name>
    <dbReference type="NCBI Taxonomy" id="1070528"/>
    <lineage>
        <taxon>unclassified sequences</taxon>
        <taxon>metagenomes</taxon>
        <taxon>organismal metagenomes</taxon>
    </lineage>
</organism>
<keyword evidence="2" id="KW-0378">Hydrolase</keyword>
<dbReference type="PROSITE" id="PS50600">
    <property type="entry name" value="ULP_PROTEASE"/>
    <property type="match status" value="1"/>
</dbReference>
<keyword evidence="1" id="KW-0645">Protease</keyword>
<dbReference type="SUPFAM" id="SSF54001">
    <property type="entry name" value="Cysteine proteinases"/>
    <property type="match status" value="1"/>
</dbReference>
<accession>A0A6C0BSB0</accession>
<evidence type="ECO:0000313" key="5">
    <source>
        <dbReference type="EMBL" id="QHS94872.1"/>
    </source>
</evidence>
<reference evidence="5" key="1">
    <citation type="journal article" date="2020" name="Nature">
        <title>Giant virus diversity and host interactions through global metagenomics.</title>
        <authorList>
            <person name="Schulz F."/>
            <person name="Roux S."/>
            <person name="Paez-Espino D."/>
            <person name="Jungbluth S."/>
            <person name="Walsh D.A."/>
            <person name="Denef V.J."/>
            <person name="McMahon K.D."/>
            <person name="Konstantinidis K.T."/>
            <person name="Eloe-Fadrosh E.A."/>
            <person name="Kyrpides N.C."/>
            <person name="Woyke T."/>
        </authorList>
    </citation>
    <scope>NUCLEOTIDE SEQUENCE</scope>
    <source>
        <strain evidence="5">GVMAG-M-3300018428-16</strain>
    </source>
</reference>
<name>A0A6C0BSB0_9ZZZZ</name>
<dbReference type="InterPro" id="IPR003653">
    <property type="entry name" value="Peptidase_C48_C"/>
</dbReference>
<dbReference type="Gene3D" id="3.40.395.10">
    <property type="entry name" value="Adenoviral Proteinase, Chain A"/>
    <property type="match status" value="1"/>
</dbReference>
<dbReference type="Pfam" id="PF02902">
    <property type="entry name" value="Peptidase_C48"/>
    <property type="match status" value="1"/>
</dbReference>
<dbReference type="GO" id="GO:0008234">
    <property type="term" value="F:cysteine-type peptidase activity"/>
    <property type="evidence" value="ECO:0007669"/>
    <property type="project" value="InterPro"/>
</dbReference>
<feature type="domain" description="Ubiquitin-like protease family profile" evidence="4">
    <location>
        <begin position="113"/>
        <end position="283"/>
    </location>
</feature>
<dbReference type="InterPro" id="IPR038765">
    <property type="entry name" value="Papain-like_cys_pep_sf"/>
</dbReference>
<evidence type="ECO:0000256" key="2">
    <source>
        <dbReference type="ARBA" id="ARBA00022801"/>
    </source>
</evidence>
<protein>
    <recommendedName>
        <fullName evidence="4">Ubiquitin-like protease family profile domain-containing protein</fullName>
    </recommendedName>
</protein>
<sequence length="316" mass="37612">MARRITNKNKNNNHSSKKKGKKTRKNKKDNKKDDEFIKDVCNINTNSNNNFTCYTSDILGKLKEAWNMKHPEDQINYTDNLNIWKKLKNKLSYTCRQESCWMRKLLNKLDNKKKLINDFFAPFSPSEWKKNPNEWLSSIDITKVMKQYEKKYKNFEFIGPSPIDYDSQMAFGECVWEELCNFNLEKLLKRNLSKIGVIFNLDPHYKGGSHWVSLFIDISSKKVYYFDSVGKKIPRQIKKFTNTVISQATMLGINLEFDEIYPNEHQKKDTECGMYSIYFITNMIKNTKMWDTIFKSGTISDKEMEKYRKIYFNTIY</sequence>
<evidence type="ECO:0000256" key="3">
    <source>
        <dbReference type="SAM" id="MobiDB-lite"/>
    </source>
</evidence>
<dbReference type="AlphaFoldDB" id="A0A6C0BSB0"/>
<proteinExistence type="predicted"/>
<feature type="region of interest" description="Disordered" evidence="3">
    <location>
        <begin position="1"/>
        <end position="31"/>
    </location>
</feature>